<accession>A0A4R1MLC6</accession>
<protein>
    <submittedName>
        <fullName evidence="2">Pimeloyl-ACP methyl ester carboxylesterase</fullName>
    </submittedName>
</protein>
<evidence type="ECO:0000259" key="1">
    <source>
        <dbReference type="Pfam" id="PF12146"/>
    </source>
</evidence>
<dbReference type="Gene3D" id="3.40.50.1820">
    <property type="entry name" value="alpha/beta hydrolase"/>
    <property type="match status" value="1"/>
</dbReference>
<proteinExistence type="predicted"/>
<dbReference type="InterPro" id="IPR022742">
    <property type="entry name" value="Hydrolase_4"/>
</dbReference>
<dbReference type="RefSeq" id="WP_243117020.1">
    <property type="nucleotide sequence ID" value="NZ_SMGQ01000013.1"/>
</dbReference>
<reference evidence="2 3" key="1">
    <citation type="submission" date="2019-03" db="EMBL/GenBank/DDBJ databases">
        <title>Genomic Encyclopedia of Type Strains, Phase IV (KMG-IV): sequencing the most valuable type-strain genomes for metagenomic binning, comparative biology and taxonomic classification.</title>
        <authorList>
            <person name="Goeker M."/>
        </authorList>
    </citation>
    <scope>NUCLEOTIDE SEQUENCE [LARGE SCALE GENOMIC DNA]</scope>
    <source>
        <strain evidence="2 3">DSM 24176</strain>
    </source>
</reference>
<organism evidence="2 3">
    <name type="scientific">Natranaerovirga hydrolytica</name>
    <dbReference type="NCBI Taxonomy" id="680378"/>
    <lineage>
        <taxon>Bacteria</taxon>
        <taxon>Bacillati</taxon>
        <taxon>Bacillota</taxon>
        <taxon>Clostridia</taxon>
        <taxon>Lachnospirales</taxon>
        <taxon>Natranaerovirgaceae</taxon>
        <taxon>Natranaerovirga</taxon>
    </lineage>
</organism>
<comment type="caution">
    <text evidence="2">The sequence shown here is derived from an EMBL/GenBank/DDBJ whole genome shotgun (WGS) entry which is preliminary data.</text>
</comment>
<evidence type="ECO:0000313" key="3">
    <source>
        <dbReference type="Proteomes" id="UP000294545"/>
    </source>
</evidence>
<dbReference type="EMBL" id="SMGQ01000013">
    <property type="protein sequence ID" value="TCK92652.1"/>
    <property type="molecule type" value="Genomic_DNA"/>
</dbReference>
<dbReference type="AlphaFoldDB" id="A0A4R1MLC6"/>
<sequence length="281" mass="32407">MAVKWQESYINDKIFCNHYFDSKEAPNIIVTHTPIVSTTVMQPAYVALDQYKVNVFAIDFTGTGKSKGSRGDFSVQSFCNDLDDVVKYIEKHYSDDIHLFGYTGIGGIFAQYYAVGSKKIKTFSQYACARYKDTQSFGIPLPLAKTLLGLMKGITFVKPTAKMSWSPPKYSGYHEELDNGFYEHLTKKYPEAKKAPMKIFMAVFECLLSSKSKLKETVHCPTLVFKTLHDRYFPREYFDTYYEQLSCKKKLVTIDDVHNIYYFKGDVFCKEVVEWIDENKS</sequence>
<name>A0A4R1MLC6_9FIRM</name>
<dbReference type="Pfam" id="PF12146">
    <property type="entry name" value="Hydrolase_4"/>
    <property type="match status" value="1"/>
</dbReference>
<dbReference type="InterPro" id="IPR029058">
    <property type="entry name" value="AB_hydrolase_fold"/>
</dbReference>
<dbReference type="Proteomes" id="UP000294545">
    <property type="component" value="Unassembled WGS sequence"/>
</dbReference>
<dbReference type="SUPFAM" id="SSF53474">
    <property type="entry name" value="alpha/beta-Hydrolases"/>
    <property type="match status" value="1"/>
</dbReference>
<gene>
    <name evidence="2" type="ORF">EDC19_1804</name>
</gene>
<evidence type="ECO:0000313" key="2">
    <source>
        <dbReference type="EMBL" id="TCK92652.1"/>
    </source>
</evidence>
<feature type="domain" description="Serine aminopeptidase S33" evidence="1">
    <location>
        <begin position="30"/>
        <end position="254"/>
    </location>
</feature>
<keyword evidence="3" id="KW-1185">Reference proteome</keyword>